<gene>
    <name evidence="1" type="ORF">EYF80_012154</name>
</gene>
<proteinExistence type="predicted"/>
<dbReference type="AlphaFoldDB" id="A0A4Z2IJD2"/>
<evidence type="ECO:0000313" key="2">
    <source>
        <dbReference type="Proteomes" id="UP000314294"/>
    </source>
</evidence>
<keyword evidence="2" id="KW-1185">Reference proteome</keyword>
<evidence type="ECO:0000313" key="1">
    <source>
        <dbReference type="EMBL" id="TNN77564.1"/>
    </source>
</evidence>
<dbReference type="Proteomes" id="UP000314294">
    <property type="component" value="Unassembled WGS sequence"/>
</dbReference>
<comment type="caution">
    <text evidence="1">The sequence shown here is derived from an EMBL/GenBank/DDBJ whole genome shotgun (WGS) entry which is preliminary data.</text>
</comment>
<organism evidence="1 2">
    <name type="scientific">Liparis tanakae</name>
    <name type="common">Tanaka's snailfish</name>
    <dbReference type="NCBI Taxonomy" id="230148"/>
    <lineage>
        <taxon>Eukaryota</taxon>
        <taxon>Metazoa</taxon>
        <taxon>Chordata</taxon>
        <taxon>Craniata</taxon>
        <taxon>Vertebrata</taxon>
        <taxon>Euteleostomi</taxon>
        <taxon>Actinopterygii</taxon>
        <taxon>Neopterygii</taxon>
        <taxon>Teleostei</taxon>
        <taxon>Neoteleostei</taxon>
        <taxon>Acanthomorphata</taxon>
        <taxon>Eupercaria</taxon>
        <taxon>Perciformes</taxon>
        <taxon>Cottioidei</taxon>
        <taxon>Cottales</taxon>
        <taxon>Liparidae</taxon>
        <taxon>Liparis</taxon>
    </lineage>
</organism>
<sequence length="73" mass="8102">MMRREFAFRERIEFVKHSSPPPQPPSLTSTFIRTPCQSVFILEVLGLLRAVSADRGLISPAEAVAKTRHGPGL</sequence>
<dbReference type="EMBL" id="SRLO01000081">
    <property type="protein sequence ID" value="TNN77564.1"/>
    <property type="molecule type" value="Genomic_DNA"/>
</dbReference>
<name>A0A4Z2IJD2_9TELE</name>
<accession>A0A4Z2IJD2</accession>
<protein>
    <submittedName>
        <fullName evidence="1">Uncharacterized protein</fullName>
    </submittedName>
</protein>
<reference evidence="1 2" key="1">
    <citation type="submission" date="2019-03" db="EMBL/GenBank/DDBJ databases">
        <title>First draft genome of Liparis tanakae, snailfish: a comprehensive survey of snailfish specific genes.</title>
        <authorList>
            <person name="Kim W."/>
            <person name="Song I."/>
            <person name="Jeong J.-H."/>
            <person name="Kim D."/>
            <person name="Kim S."/>
            <person name="Ryu S."/>
            <person name="Song J.Y."/>
            <person name="Lee S.K."/>
        </authorList>
    </citation>
    <scope>NUCLEOTIDE SEQUENCE [LARGE SCALE GENOMIC DNA]</scope>
    <source>
        <tissue evidence="1">Muscle</tissue>
    </source>
</reference>